<evidence type="ECO:0000256" key="7">
    <source>
        <dbReference type="PROSITE-ProRule" id="PRU00042"/>
    </source>
</evidence>
<keyword evidence="2" id="KW-0677">Repeat</keyword>
<protein>
    <recommendedName>
        <fullName evidence="8">C2H2-type domain-containing protein</fullName>
    </recommendedName>
</protein>
<accession>A0A6F8WZM3</accession>
<feature type="domain" description="C2H2-type" evidence="8">
    <location>
        <begin position="39"/>
        <end position="68"/>
    </location>
</feature>
<dbReference type="PROSITE" id="PS00028">
    <property type="entry name" value="ZINC_FINGER_C2H2_1"/>
    <property type="match status" value="2"/>
</dbReference>
<dbReference type="GO" id="GO:0008270">
    <property type="term" value="F:zinc ion binding"/>
    <property type="evidence" value="ECO:0007669"/>
    <property type="project" value="UniProtKB-KW"/>
</dbReference>
<dbReference type="SUPFAM" id="SSF57667">
    <property type="entry name" value="beta-beta-alpha zinc fingers"/>
    <property type="match status" value="2"/>
</dbReference>
<proteinExistence type="predicted"/>
<dbReference type="InterPro" id="IPR036236">
    <property type="entry name" value="Znf_C2H2_sf"/>
</dbReference>
<evidence type="ECO:0000256" key="5">
    <source>
        <dbReference type="ARBA" id="ARBA00023015"/>
    </source>
</evidence>
<dbReference type="InterPro" id="IPR013087">
    <property type="entry name" value="Znf_C2H2_type"/>
</dbReference>
<evidence type="ECO:0000256" key="6">
    <source>
        <dbReference type="ARBA" id="ARBA00023163"/>
    </source>
</evidence>
<sequence length="170" mass="20783">MLKELLELQKLHFDFIYINHIIKQIMDFDKIKINETQSLQCRECGKKFCRKKWAERHEKKCTKSISKRFKRFKAKQRCLTHNIIYICSECNQAFHSDRALKIHSFAEHNIKKIYKCEPCGRLFNYECYLRKHSIVHTLENRFKCNFCEVLTTFKTHLQLYQHLLKTHFTY</sequence>
<keyword evidence="4" id="KW-0862">Zinc</keyword>
<evidence type="ECO:0000256" key="3">
    <source>
        <dbReference type="ARBA" id="ARBA00022771"/>
    </source>
</evidence>
<evidence type="ECO:0000256" key="1">
    <source>
        <dbReference type="ARBA" id="ARBA00022723"/>
    </source>
</evidence>
<keyword evidence="3 7" id="KW-0863">Zinc-finger</keyword>
<evidence type="ECO:0000313" key="9">
    <source>
        <dbReference type="EMBL" id="BCB67447.1"/>
    </source>
</evidence>
<feature type="domain" description="C2H2-type" evidence="8">
    <location>
        <begin position="114"/>
        <end position="141"/>
    </location>
</feature>
<dbReference type="InterPro" id="IPR050636">
    <property type="entry name" value="C2H2-ZF_domain-containing"/>
</dbReference>
<evidence type="ECO:0000259" key="8">
    <source>
        <dbReference type="PROSITE" id="PS50157"/>
    </source>
</evidence>
<keyword evidence="6" id="KW-0804">Transcription</keyword>
<evidence type="ECO:0000256" key="2">
    <source>
        <dbReference type="ARBA" id="ARBA00022737"/>
    </source>
</evidence>
<feature type="domain" description="C2H2-type" evidence="8">
    <location>
        <begin position="85"/>
        <end position="113"/>
    </location>
</feature>
<dbReference type="SMART" id="SM00355">
    <property type="entry name" value="ZnF_C2H2"/>
    <property type="match status" value="4"/>
</dbReference>
<dbReference type="PANTHER" id="PTHR47772:SF13">
    <property type="entry name" value="GASTRULA ZINC FINGER PROTEIN XLCGF49.1-LIKE-RELATED"/>
    <property type="match status" value="1"/>
</dbReference>
<dbReference type="Gene3D" id="3.30.160.60">
    <property type="entry name" value="Classic Zinc Finger"/>
    <property type="match status" value="1"/>
</dbReference>
<keyword evidence="1" id="KW-0479">Metal-binding</keyword>
<name>A0A6F8WZM3_9VIRU</name>
<keyword evidence="5" id="KW-0805">Transcription regulation</keyword>
<evidence type="ECO:0000256" key="4">
    <source>
        <dbReference type="ARBA" id="ARBA00022833"/>
    </source>
</evidence>
<dbReference type="PROSITE" id="PS50157">
    <property type="entry name" value="ZINC_FINGER_C2H2_2"/>
    <property type="match status" value="3"/>
</dbReference>
<organism evidence="9">
    <name type="scientific">Lymphocystis disease virus 2</name>
    <dbReference type="NCBI Taxonomy" id="159183"/>
    <lineage>
        <taxon>Viruses</taxon>
        <taxon>Varidnaviria</taxon>
        <taxon>Bamfordvirae</taxon>
        <taxon>Nucleocytoviricota</taxon>
        <taxon>Megaviricetes</taxon>
        <taxon>Pimascovirales</taxon>
        <taxon>Pimascovirales incertae sedis</taxon>
        <taxon>Iridoviridae</taxon>
        <taxon>Alphairidovirinae</taxon>
        <taxon>Lymphocystivirus</taxon>
        <taxon>Lymphocystivirus paralichthys1</taxon>
    </lineage>
</organism>
<dbReference type="EMBL" id="LC534415">
    <property type="protein sequence ID" value="BCB67447.1"/>
    <property type="molecule type" value="Genomic_DNA"/>
</dbReference>
<dbReference type="PANTHER" id="PTHR47772">
    <property type="entry name" value="ZINC FINGER PROTEIN 200"/>
    <property type="match status" value="1"/>
</dbReference>
<dbReference type="Proteomes" id="UP000501113">
    <property type="component" value="Segment"/>
</dbReference>
<reference evidence="9" key="1">
    <citation type="journal article" date="2021" name="Microbiol. Resour. Announc.">
        <title>Genome Sequence of Lymphocystis Disease Virus 2 LCDV-JP_Oita_2018, Isolated from a Diseased Japanese Flounder (Paralichthys olivaceus) in Japan.</title>
        <authorList>
            <person name="Kawato S."/>
            <person name="Nozaki R."/>
            <person name="Hirono I."/>
            <person name="Kondo H."/>
        </authorList>
    </citation>
    <scope>NUCLEOTIDE SEQUENCE</scope>
    <source>
        <strain evidence="9">LCDV-JP_Oita_2018</strain>
    </source>
</reference>